<feature type="compositionally biased region" description="Basic and acidic residues" evidence="1">
    <location>
        <begin position="40"/>
        <end position="75"/>
    </location>
</feature>
<evidence type="ECO:0000313" key="2">
    <source>
        <dbReference type="EMBL" id="MCI29884.1"/>
    </source>
</evidence>
<keyword evidence="3" id="KW-1185">Reference proteome</keyword>
<dbReference type="AlphaFoldDB" id="A0A392R1A2"/>
<organism evidence="2 3">
    <name type="scientific">Trifolium medium</name>
    <dbReference type="NCBI Taxonomy" id="97028"/>
    <lineage>
        <taxon>Eukaryota</taxon>
        <taxon>Viridiplantae</taxon>
        <taxon>Streptophyta</taxon>
        <taxon>Embryophyta</taxon>
        <taxon>Tracheophyta</taxon>
        <taxon>Spermatophyta</taxon>
        <taxon>Magnoliopsida</taxon>
        <taxon>eudicotyledons</taxon>
        <taxon>Gunneridae</taxon>
        <taxon>Pentapetalae</taxon>
        <taxon>rosids</taxon>
        <taxon>fabids</taxon>
        <taxon>Fabales</taxon>
        <taxon>Fabaceae</taxon>
        <taxon>Papilionoideae</taxon>
        <taxon>50 kb inversion clade</taxon>
        <taxon>NPAAA clade</taxon>
        <taxon>Hologalegina</taxon>
        <taxon>IRL clade</taxon>
        <taxon>Trifolieae</taxon>
        <taxon>Trifolium</taxon>
    </lineage>
</organism>
<feature type="region of interest" description="Disordered" evidence="1">
    <location>
        <begin position="40"/>
        <end position="95"/>
    </location>
</feature>
<reference evidence="2 3" key="1">
    <citation type="journal article" date="2018" name="Front. Plant Sci.">
        <title>Red Clover (Trifolium pratense) and Zigzag Clover (T. medium) - A Picture of Genomic Similarities and Differences.</title>
        <authorList>
            <person name="Dluhosova J."/>
            <person name="Istvanek J."/>
            <person name="Nedelnik J."/>
            <person name="Repkova J."/>
        </authorList>
    </citation>
    <scope>NUCLEOTIDE SEQUENCE [LARGE SCALE GENOMIC DNA]</scope>
    <source>
        <strain evidence="3">cv. 10/8</strain>
        <tissue evidence="2">Leaf</tissue>
    </source>
</reference>
<evidence type="ECO:0000256" key="1">
    <source>
        <dbReference type="SAM" id="MobiDB-lite"/>
    </source>
</evidence>
<feature type="non-terminal residue" evidence="2">
    <location>
        <position position="1"/>
    </location>
</feature>
<sequence>TMSDELAYFNLMAAKAGFKPIIADDSGDIELNSGFVADVLDHEGPEGEGGSKKRHNREDGERSPVSKKSKEDTSDPGKIAAGSTGVVSAQAPPPAFPVDVSQILGSFQGLTSSITSPADLTIAERSQRCLN</sequence>
<protein>
    <submittedName>
        <fullName evidence="2">Uncharacterized protein</fullName>
    </submittedName>
</protein>
<dbReference type="Proteomes" id="UP000265520">
    <property type="component" value="Unassembled WGS sequence"/>
</dbReference>
<proteinExistence type="predicted"/>
<name>A0A392R1A2_9FABA</name>
<comment type="caution">
    <text evidence="2">The sequence shown here is derived from an EMBL/GenBank/DDBJ whole genome shotgun (WGS) entry which is preliminary data.</text>
</comment>
<dbReference type="EMBL" id="LXQA010175599">
    <property type="protein sequence ID" value="MCI29884.1"/>
    <property type="molecule type" value="Genomic_DNA"/>
</dbReference>
<feature type="non-terminal residue" evidence="2">
    <location>
        <position position="131"/>
    </location>
</feature>
<accession>A0A392R1A2</accession>
<evidence type="ECO:0000313" key="3">
    <source>
        <dbReference type="Proteomes" id="UP000265520"/>
    </source>
</evidence>